<feature type="domain" description="Type II methyltransferase M.TaqI-like" evidence="8">
    <location>
        <begin position="559"/>
        <end position="804"/>
    </location>
</feature>
<keyword evidence="10" id="KW-1185">Reference proteome</keyword>
<dbReference type="Gene3D" id="3.40.50.150">
    <property type="entry name" value="Vaccinia Virus protein VP39"/>
    <property type="match status" value="2"/>
</dbReference>
<evidence type="ECO:0000313" key="9">
    <source>
        <dbReference type="EMBL" id="SDP75585.1"/>
    </source>
</evidence>
<evidence type="ECO:0000256" key="6">
    <source>
        <dbReference type="SAM" id="Coils"/>
    </source>
</evidence>
<evidence type="ECO:0000256" key="2">
    <source>
        <dbReference type="ARBA" id="ARBA00022603"/>
    </source>
</evidence>
<dbReference type="Pfam" id="PF07669">
    <property type="entry name" value="Eco57I"/>
    <property type="match status" value="1"/>
</dbReference>
<sequence>MSSPSFTSVRVAGGLLPADLFGRMVEGTDLPGVDPTDYHLLPGESVRRDASRKWEYLTGVWSAFKAELDRAGENAPTTGITRERWLLVLLRELEFGRVPSTPSGGLTVGERAFPVSHSWENVPLHLLGWGVDLDRRTKGQAGAAASAPQSMVQELLNASDEHLWAVLSNGRRLRLLRDSTSLVGSAYVEFDLEAMFDGELFSDFVLLYLLVHQSRFEVRDAAVGPASCWLERWRELAEEQGSRVRERLREGVEHALETLGTGLLRHPDNRLLRSKLASGELSRMSYNHALLRLAYRMLFWFVAEDRGALLDPDADTTVRQRYQEFFSSARLRELARRRRGDRHGDRWQQVRLVFDGLGREGGRPELGLYGLGGLFDLDGNDEPIEGSAAVGGAAGLPRAALANEDLLAVVRSLSLFQDRDGDVRRMVDFRNLGAEELGSVYESLLELHPQHDPADNTFTLEAAAGNERKTTGSYYTPDALIQRLLDSTLDPVLDEAQQAADPAEALLNVTVCDPACGSGHFLVAAARRIAKRLAAVESEEDEPSPDVVRRALRRVVARCIHGVDVNPMAAELAKVALWLAAMEPGKPLSFLDANIRVGNSLLGTTPRLLAEGVPNAAFKALDGDDKQIVKNLLNQNKKDHSGHVDLFSSGVPLRNTELARETSRVTSAVPDELGQVREQRRRLENLEKRHRERDKLPADAWCAAFVQHKTSETWDRVVTQGKLQGLGEQEQNLLTSATAEEVRRLAAEYGFFHWHLEFPHIFRVPEREAPDNPETGWSGGFSCVLGNPPWDRVKLQEQEFFAPRDAEIAKAPNANQRKKLIDALAESSELADRKLHEEYLAACRRADGTSRLLRDSGRYPLTGRGDVNTYQVFAENDRTIISGRGRTGVVLPTGIATDATTQYFFRDLVESAGIASLYDFENRNKLFADVDSRFKFCLLTMSGRQVREEAADFAFFAHEVADLDKPDVRFALKPDEITLLNPNTGTLPVFRSRRDAEITLGIYKRVPVLVDENSPEGNPWGVSFSTMFHMSNDSHLFHTREELEADGWQLDGNVFVRGEDRMLPLYEAKMIHHYDHRWATYEGDSTRDVELAEKRDPEFAPMPRYWVARQEVDKRLAGKWDRGWLLGWRDICRSTDERTTIATSFPLRAVGNNLPIMLANQEDARTIACLQANLTAFALDYPARLKVGGTHLNYFVYQQLPVLPPSDYHEYSPWNQKTDVCSWVSRNVLELTYTAWDMAPFAADLGDEGPPFRWDEQRRELLRAELDAAYFHLYGVERDDVDYIMETFPIVRRKDEQAHGEFRTKRLILEIYDAMAEAIRTGEPYETVLDPPPGRGPRHPARAH</sequence>
<accession>A0A1H0VBH0</accession>
<dbReference type="STRING" id="405564.SAMN04487905_108139"/>
<dbReference type="Proteomes" id="UP000199497">
    <property type="component" value="Unassembled WGS sequence"/>
</dbReference>
<evidence type="ECO:0000259" key="8">
    <source>
        <dbReference type="Pfam" id="PF07669"/>
    </source>
</evidence>
<protein>
    <recommendedName>
        <fullName evidence="1">site-specific DNA-methyltransferase (adenine-specific)</fullName>
        <ecNumber evidence="1">2.1.1.72</ecNumber>
    </recommendedName>
</protein>
<dbReference type="EMBL" id="FNJR01000008">
    <property type="protein sequence ID" value="SDP75585.1"/>
    <property type="molecule type" value="Genomic_DNA"/>
</dbReference>
<keyword evidence="3 9" id="KW-0808">Transferase</keyword>
<evidence type="ECO:0000256" key="5">
    <source>
        <dbReference type="ARBA" id="ARBA00047942"/>
    </source>
</evidence>
<name>A0A1H0VBH0_9ACTN</name>
<keyword evidence="4" id="KW-0949">S-adenosyl-L-methionine</keyword>
<dbReference type="GO" id="GO:0009007">
    <property type="term" value="F:site-specific DNA-methyltransferase (adenine-specific) activity"/>
    <property type="evidence" value="ECO:0007669"/>
    <property type="project" value="UniProtKB-EC"/>
</dbReference>
<proteinExistence type="predicted"/>
<dbReference type="InterPro" id="IPR029063">
    <property type="entry name" value="SAM-dependent_MTases_sf"/>
</dbReference>
<dbReference type="InterPro" id="IPR050953">
    <property type="entry name" value="N4_N6_ade-DNA_methylase"/>
</dbReference>
<dbReference type="SUPFAM" id="SSF53335">
    <property type="entry name" value="S-adenosyl-L-methionine-dependent methyltransferases"/>
    <property type="match status" value="1"/>
</dbReference>
<evidence type="ECO:0000256" key="4">
    <source>
        <dbReference type="ARBA" id="ARBA00022691"/>
    </source>
</evidence>
<dbReference type="PANTHER" id="PTHR33841:SF1">
    <property type="entry name" value="DNA METHYLTRANSFERASE A"/>
    <property type="match status" value="1"/>
</dbReference>
<evidence type="ECO:0000313" key="10">
    <source>
        <dbReference type="Proteomes" id="UP000199497"/>
    </source>
</evidence>
<evidence type="ECO:0000256" key="1">
    <source>
        <dbReference type="ARBA" id="ARBA00011900"/>
    </source>
</evidence>
<dbReference type="PRINTS" id="PR00507">
    <property type="entry name" value="N12N6MTFRASE"/>
</dbReference>
<evidence type="ECO:0000256" key="3">
    <source>
        <dbReference type="ARBA" id="ARBA00022679"/>
    </source>
</evidence>
<reference evidence="10" key="1">
    <citation type="submission" date="2016-10" db="EMBL/GenBank/DDBJ databases">
        <authorList>
            <person name="Varghese N."/>
            <person name="Submissions S."/>
        </authorList>
    </citation>
    <scope>NUCLEOTIDE SEQUENCE [LARGE SCALE GENOMIC DNA]</scope>
    <source>
        <strain evidence="10">DSM 46732</strain>
    </source>
</reference>
<dbReference type="InterPro" id="IPR011639">
    <property type="entry name" value="MethylTrfase_TaqI-like_dom"/>
</dbReference>
<keyword evidence="6" id="KW-0175">Coiled coil</keyword>
<evidence type="ECO:0000256" key="7">
    <source>
        <dbReference type="SAM" id="MobiDB-lite"/>
    </source>
</evidence>
<dbReference type="EC" id="2.1.1.72" evidence="1"/>
<feature type="coiled-coil region" evidence="6">
    <location>
        <begin position="669"/>
        <end position="696"/>
    </location>
</feature>
<keyword evidence="2 9" id="KW-0489">Methyltransferase</keyword>
<comment type="catalytic activity">
    <reaction evidence="5">
        <text>a 2'-deoxyadenosine in DNA + S-adenosyl-L-methionine = an N(6)-methyl-2'-deoxyadenosine in DNA + S-adenosyl-L-homocysteine + H(+)</text>
        <dbReference type="Rhea" id="RHEA:15197"/>
        <dbReference type="Rhea" id="RHEA-COMP:12418"/>
        <dbReference type="Rhea" id="RHEA-COMP:12419"/>
        <dbReference type="ChEBI" id="CHEBI:15378"/>
        <dbReference type="ChEBI" id="CHEBI:57856"/>
        <dbReference type="ChEBI" id="CHEBI:59789"/>
        <dbReference type="ChEBI" id="CHEBI:90615"/>
        <dbReference type="ChEBI" id="CHEBI:90616"/>
        <dbReference type="EC" id="2.1.1.72"/>
    </reaction>
</comment>
<feature type="region of interest" description="Disordered" evidence="7">
    <location>
        <begin position="1323"/>
        <end position="1344"/>
    </location>
</feature>
<dbReference type="PANTHER" id="PTHR33841">
    <property type="entry name" value="DNA METHYLTRANSFERASE YEEA-RELATED"/>
    <property type="match status" value="1"/>
</dbReference>
<dbReference type="RefSeq" id="WP_092602286.1">
    <property type="nucleotide sequence ID" value="NZ_FNJR01000008.1"/>
</dbReference>
<organism evidence="9 10">
    <name type="scientific">Actinopolyspora xinjiangensis</name>
    <dbReference type="NCBI Taxonomy" id="405564"/>
    <lineage>
        <taxon>Bacteria</taxon>
        <taxon>Bacillati</taxon>
        <taxon>Actinomycetota</taxon>
        <taxon>Actinomycetes</taxon>
        <taxon>Actinopolysporales</taxon>
        <taxon>Actinopolysporaceae</taxon>
        <taxon>Actinopolyspora</taxon>
    </lineage>
</organism>
<dbReference type="GO" id="GO:0006304">
    <property type="term" value="P:DNA modification"/>
    <property type="evidence" value="ECO:0007669"/>
    <property type="project" value="InterPro"/>
</dbReference>
<gene>
    <name evidence="9" type="ORF">SAMN04487905_108139</name>
</gene>
<dbReference type="OrthoDB" id="4280289at2"/>
<dbReference type="GO" id="GO:0032259">
    <property type="term" value="P:methylation"/>
    <property type="evidence" value="ECO:0007669"/>
    <property type="project" value="UniProtKB-KW"/>
</dbReference>